<proteinExistence type="inferred from homology"/>
<evidence type="ECO:0000256" key="6">
    <source>
        <dbReference type="ARBA" id="ARBA00022833"/>
    </source>
</evidence>
<accession>A0A9N9L0M2</accession>
<keyword evidence="3" id="KW-0479">Metal-binding</keyword>
<sequence>MSSIKDAFESILDDFKKDLTKKELDKFQFVTLKEFEKVALEIQKDQENTKSMKNMARIKPFLEAMEQFGKVVDVFLNASQFVCFIWGPLKFILQTASTWADSFEIIVDAYGKIGSHIPLLEQYNHCFQNNNHMKRILPLIYSDILEFHRRAMRFFRGRQTVWKQIFKSVWKDYKTRYQSVLNNLQQHKALLAEHATLLHMEQYQSDNQYIRGHIQVHELNHQELLRKLEYQEQAELKRKQSEVLSWFSAASTTLKEHEEFRVVRNTSAGNGSWILKNEKVNNWMELDTPESSVLWINGIPGAGKTILASVIIDGCLEDTSYTTSYFYCKETDEEKNECISILRSLLSQVLDKCPEMISYCYDKSLASGAELRLQSIETAKSLLMLFCEKVPKQCIIIDGIDECNKAERKLLLEFWLEAIQKIDEREPGKVRVAFISQSYPDIEKSLRDSIVLKLTPSDNQKDIESFARSWCLKIRQKYDLLEEQSDFIFESTCIRAKGMFLFAKLVLENLHAQETQNNLFYEIQVDRFPGGLDEAYQRILDRMQRDLYPPQWLIAKQLLGWVVCSKRSLKWREIQAAMSMNLETQEMCFGEKKLRSDIQEYCGSLIQVNGHQVELVHTTAKTYITKSKYVHASIVECDLTGMCLQYLTFDCFDLETDDESVKRDAVSGLMSFQDYAIAKWMDHVQAIVQTPAEDFCQGDGFREALDTVSTGIEQFSNRYEEDVLPKGDLLEEAIQKCRQFEKYDMHEDLLNLYNYIYIHSKKDSVERNKVSIISLSESLARNRRIIEGFLPPKMQPAGATDQLTEFYGENRFKCPKVACYYFHEGFKDAKTRDGHLKRHDRPFICTFPDCSITEFGFASNKELEKHVKTYHPNIEELAIRFNTKAKPVAATPWECHICQKKFTRKFHHTSHIRSHMGEKPFPCPECGRAFTRANDMRRHEKNMHFGKR</sequence>
<keyword evidence="9" id="KW-0804">Transcription</keyword>
<dbReference type="Pfam" id="PF00096">
    <property type="entry name" value="zf-C2H2"/>
    <property type="match status" value="1"/>
</dbReference>
<dbReference type="GO" id="GO:0008270">
    <property type="term" value="F:zinc ion binding"/>
    <property type="evidence" value="ECO:0007669"/>
    <property type="project" value="UniProtKB-KW"/>
</dbReference>
<evidence type="ECO:0000313" key="14">
    <source>
        <dbReference type="Proteomes" id="UP000696280"/>
    </source>
</evidence>
<dbReference type="SUPFAM" id="SSF57667">
    <property type="entry name" value="beta-beta-alpha zinc fingers"/>
    <property type="match status" value="1"/>
</dbReference>
<feature type="domain" description="C2H2-type" evidence="12">
    <location>
        <begin position="893"/>
        <end position="920"/>
    </location>
</feature>
<evidence type="ECO:0000256" key="8">
    <source>
        <dbReference type="ARBA" id="ARBA00023125"/>
    </source>
</evidence>
<organism evidence="13 14">
    <name type="scientific">Hymenoscyphus fraxineus</name>
    <dbReference type="NCBI Taxonomy" id="746836"/>
    <lineage>
        <taxon>Eukaryota</taxon>
        <taxon>Fungi</taxon>
        <taxon>Dikarya</taxon>
        <taxon>Ascomycota</taxon>
        <taxon>Pezizomycotina</taxon>
        <taxon>Leotiomycetes</taxon>
        <taxon>Helotiales</taxon>
        <taxon>Helotiaceae</taxon>
        <taxon>Hymenoscyphus</taxon>
    </lineage>
</organism>
<dbReference type="InterPro" id="IPR056884">
    <property type="entry name" value="NPHP3-like_N"/>
</dbReference>
<comment type="similarity">
    <text evidence="2">Belongs to the krueppel C2H2-type zinc-finger protein family.</text>
</comment>
<dbReference type="Proteomes" id="UP000696280">
    <property type="component" value="Unassembled WGS sequence"/>
</dbReference>
<dbReference type="PROSITE" id="PS00028">
    <property type="entry name" value="ZINC_FINGER_C2H2_1"/>
    <property type="match status" value="2"/>
</dbReference>
<dbReference type="InterPro" id="IPR027417">
    <property type="entry name" value="P-loop_NTPase"/>
</dbReference>
<dbReference type="FunFam" id="3.30.160.60:FF:000185">
    <property type="entry name" value="zinc finger protein 319"/>
    <property type="match status" value="1"/>
</dbReference>
<protein>
    <recommendedName>
        <fullName evidence="12">C2H2-type domain-containing protein</fullName>
    </recommendedName>
</protein>
<dbReference type="AlphaFoldDB" id="A0A9N9L0M2"/>
<dbReference type="GO" id="GO:0003677">
    <property type="term" value="F:DNA binding"/>
    <property type="evidence" value="ECO:0007669"/>
    <property type="project" value="UniProtKB-KW"/>
</dbReference>
<dbReference type="Gene3D" id="3.40.50.300">
    <property type="entry name" value="P-loop containing nucleotide triphosphate hydrolases"/>
    <property type="match status" value="1"/>
</dbReference>
<dbReference type="InterPro" id="IPR054471">
    <property type="entry name" value="GPIID_WHD"/>
</dbReference>
<dbReference type="SUPFAM" id="SSF52540">
    <property type="entry name" value="P-loop containing nucleoside triphosphate hydrolases"/>
    <property type="match status" value="1"/>
</dbReference>
<comment type="caution">
    <text evidence="13">The sequence shown here is derived from an EMBL/GenBank/DDBJ whole genome shotgun (WGS) entry which is preliminary data.</text>
</comment>
<dbReference type="Pfam" id="PF12874">
    <property type="entry name" value="zf-met"/>
    <property type="match status" value="1"/>
</dbReference>
<dbReference type="OrthoDB" id="21416at2759"/>
<evidence type="ECO:0000256" key="9">
    <source>
        <dbReference type="ARBA" id="ARBA00023163"/>
    </source>
</evidence>
<dbReference type="Pfam" id="PF24809">
    <property type="entry name" value="DUF7708"/>
    <property type="match status" value="1"/>
</dbReference>
<keyword evidence="6" id="KW-0862">Zinc</keyword>
<dbReference type="InterPro" id="IPR036236">
    <property type="entry name" value="Znf_C2H2_sf"/>
</dbReference>
<evidence type="ECO:0000256" key="11">
    <source>
        <dbReference type="PROSITE-ProRule" id="PRU00042"/>
    </source>
</evidence>
<keyword evidence="8" id="KW-0238">DNA-binding</keyword>
<keyword evidence="10" id="KW-0539">Nucleus</keyword>
<dbReference type="GO" id="GO:0005634">
    <property type="term" value="C:nucleus"/>
    <property type="evidence" value="ECO:0007669"/>
    <property type="project" value="UniProtKB-SubCell"/>
</dbReference>
<reference evidence="13" key="1">
    <citation type="submission" date="2021-07" db="EMBL/GenBank/DDBJ databases">
        <authorList>
            <person name="Durling M."/>
        </authorList>
    </citation>
    <scope>NUCLEOTIDE SEQUENCE</scope>
</reference>
<dbReference type="Gene3D" id="3.30.160.60">
    <property type="entry name" value="Classic Zinc Finger"/>
    <property type="match status" value="2"/>
</dbReference>
<dbReference type="EMBL" id="CAJVRL010000063">
    <property type="protein sequence ID" value="CAG8955427.1"/>
    <property type="molecule type" value="Genomic_DNA"/>
</dbReference>
<dbReference type="InterPro" id="IPR056125">
    <property type="entry name" value="DUF7708"/>
</dbReference>
<evidence type="ECO:0000256" key="2">
    <source>
        <dbReference type="ARBA" id="ARBA00006991"/>
    </source>
</evidence>
<dbReference type="InterPro" id="IPR013087">
    <property type="entry name" value="Znf_C2H2_type"/>
</dbReference>
<evidence type="ECO:0000256" key="10">
    <source>
        <dbReference type="ARBA" id="ARBA00023242"/>
    </source>
</evidence>
<dbReference type="PANTHER" id="PTHR10039">
    <property type="entry name" value="AMELOGENIN"/>
    <property type="match status" value="1"/>
</dbReference>
<name>A0A9N9L0M2_9HELO</name>
<gene>
    <name evidence="13" type="ORF">HYFRA_00010292</name>
</gene>
<keyword evidence="14" id="KW-1185">Reference proteome</keyword>
<evidence type="ECO:0000313" key="13">
    <source>
        <dbReference type="EMBL" id="CAG8955427.1"/>
    </source>
</evidence>
<evidence type="ECO:0000256" key="7">
    <source>
        <dbReference type="ARBA" id="ARBA00023015"/>
    </source>
</evidence>
<keyword evidence="4" id="KW-0677">Repeat</keyword>
<evidence type="ECO:0000259" key="12">
    <source>
        <dbReference type="PROSITE" id="PS50157"/>
    </source>
</evidence>
<keyword evidence="5 11" id="KW-0863">Zinc-finger</keyword>
<dbReference type="PROSITE" id="PS50157">
    <property type="entry name" value="ZINC_FINGER_C2H2_2"/>
    <property type="match status" value="2"/>
</dbReference>
<evidence type="ECO:0000256" key="4">
    <source>
        <dbReference type="ARBA" id="ARBA00022737"/>
    </source>
</evidence>
<dbReference type="SMART" id="SM00355">
    <property type="entry name" value="ZnF_C2H2"/>
    <property type="match status" value="4"/>
</dbReference>
<evidence type="ECO:0000256" key="3">
    <source>
        <dbReference type="ARBA" id="ARBA00022723"/>
    </source>
</evidence>
<evidence type="ECO:0000256" key="1">
    <source>
        <dbReference type="ARBA" id="ARBA00004123"/>
    </source>
</evidence>
<keyword evidence="7" id="KW-0805">Transcription regulation</keyword>
<dbReference type="PANTHER" id="PTHR10039:SF14">
    <property type="entry name" value="NACHT DOMAIN-CONTAINING PROTEIN"/>
    <property type="match status" value="1"/>
</dbReference>
<dbReference type="Pfam" id="PF22939">
    <property type="entry name" value="WHD_GPIID"/>
    <property type="match status" value="1"/>
</dbReference>
<comment type="subcellular location">
    <subcellularLocation>
        <location evidence="1">Nucleus</location>
    </subcellularLocation>
</comment>
<feature type="domain" description="C2H2-type" evidence="12">
    <location>
        <begin position="921"/>
        <end position="948"/>
    </location>
</feature>
<dbReference type="Pfam" id="PF24883">
    <property type="entry name" value="NPHP3_N"/>
    <property type="match status" value="1"/>
</dbReference>
<evidence type="ECO:0000256" key="5">
    <source>
        <dbReference type="ARBA" id="ARBA00022771"/>
    </source>
</evidence>